<keyword evidence="1" id="KW-0175">Coiled coil</keyword>
<feature type="coiled-coil region" evidence="1">
    <location>
        <begin position="9"/>
        <end position="36"/>
    </location>
</feature>
<proteinExistence type="predicted"/>
<dbReference type="EMBL" id="CAFBIZ010000042">
    <property type="protein sequence ID" value="CAB4847759.1"/>
    <property type="molecule type" value="Genomic_DNA"/>
</dbReference>
<organism evidence="3">
    <name type="scientific">freshwater metagenome</name>
    <dbReference type="NCBI Taxonomy" id="449393"/>
    <lineage>
        <taxon>unclassified sequences</taxon>
        <taxon>metagenomes</taxon>
        <taxon>ecological metagenomes</taxon>
    </lineage>
</organism>
<evidence type="ECO:0000313" key="3">
    <source>
        <dbReference type="EMBL" id="CAB4955353.1"/>
    </source>
</evidence>
<dbReference type="EMBL" id="CAFBND010000106">
    <property type="protein sequence ID" value="CAB4955353.1"/>
    <property type="molecule type" value="Genomic_DNA"/>
</dbReference>
<gene>
    <name evidence="2" type="ORF">UFOPK3268_00480</name>
    <name evidence="3" type="ORF">UFOPK3752_01926</name>
    <name evidence="4" type="ORF">UFOPK4150_01849</name>
</gene>
<reference evidence="3" key="1">
    <citation type="submission" date="2020-05" db="EMBL/GenBank/DDBJ databases">
        <authorList>
            <person name="Chiriac C."/>
            <person name="Salcher M."/>
            <person name="Ghai R."/>
            <person name="Kavagutti S V."/>
        </authorList>
    </citation>
    <scope>NUCLEOTIDE SEQUENCE</scope>
</reference>
<sequence>MPDQQPELIAALEADLASLAAASADLERDAEAAERTRAERSSITLLERLRAASGAVEMATRDGGRHSGQVLEVGADWIVIAHVPSGQRMATAEHLVPLDAVVAVRGLGRAVAVATGVLPPRSMAALLRSWSRDRSEVAVHLVDGTVLAGKASATFADHVEISTNGGGTVLVPMKAISVMSR</sequence>
<dbReference type="AlphaFoldDB" id="A0A6J7KKL2"/>
<dbReference type="EMBL" id="CAFBPU010000045">
    <property type="protein sequence ID" value="CAB5037606.1"/>
    <property type="molecule type" value="Genomic_DNA"/>
</dbReference>
<evidence type="ECO:0000313" key="2">
    <source>
        <dbReference type="EMBL" id="CAB4847759.1"/>
    </source>
</evidence>
<protein>
    <submittedName>
        <fullName evidence="3">Unannotated protein</fullName>
    </submittedName>
</protein>
<accession>A0A6J7KKL2</accession>
<evidence type="ECO:0000256" key="1">
    <source>
        <dbReference type="SAM" id="Coils"/>
    </source>
</evidence>
<name>A0A6J7KKL2_9ZZZZ</name>
<evidence type="ECO:0000313" key="4">
    <source>
        <dbReference type="EMBL" id="CAB5037606.1"/>
    </source>
</evidence>